<name>T2GAZ8_MEGG1</name>
<feature type="domain" description="Glycosyltransferase subfamily 4-like N-terminal" evidence="3">
    <location>
        <begin position="19"/>
        <end position="182"/>
    </location>
</feature>
<dbReference type="InterPro" id="IPR028098">
    <property type="entry name" value="Glyco_trans_4-like_N"/>
</dbReference>
<keyword evidence="1 4" id="KW-0808">Transferase</keyword>
<dbReference type="EMBL" id="CP006585">
    <property type="protein sequence ID" value="AGW13306.1"/>
    <property type="molecule type" value="Genomic_DNA"/>
</dbReference>
<dbReference type="PANTHER" id="PTHR46401">
    <property type="entry name" value="GLYCOSYLTRANSFERASE WBBK-RELATED"/>
    <property type="match status" value="1"/>
</dbReference>
<dbReference type="STRING" id="1121448.DGI_1462"/>
<dbReference type="InterPro" id="IPR001296">
    <property type="entry name" value="Glyco_trans_1"/>
</dbReference>
<dbReference type="KEGG" id="dgg:DGI_1462"/>
<dbReference type="Pfam" id="PF00534">
    <property type="entry name" value="Glycos_transf_1"/>
    <property type="match status" value="1"/>
</dbReference>
<evidence type="ECO:0000259" key="3">
    <source>
        <dbReference type="Pfam" id="PF13439"/>
    </source>
</evidence>
<evidence type="ECO:0000259" key="2">
    <source>
        <dbReference type="Pfam" id="PF00534"/>
    </source>
</evidence>
<evidence type="ECO:0000256" key="1">
    <source>
        <dbReference type="ARBA" id="ARBA00022679"/>
    </source>
</evidence>
<dbReference type="GO" id="GO:0009103">
    <property type="term" value="P:lipopolysaccharide biosynthetic process"/>
    <property type="evidence" value="ECO:0007669"/>
    <property type="project" value="TreeGrafter"/>
</dbReference>
<dbReference type="AlphaFoldDB" id="T2GAZ8"/>
<accession>T2GAZ8</accession>
<sequence>MTPPVILVNAIPLVQVATGICRYVRQVYAALERRHGQEARFLYFDGSTASPAMPEPAAWSARAGLLRRLPTPAALAARLAVHARRELAFARVLRRHRVDVYHETAFFPFHVPAGLPTVFTVHDLSLQRHPQWHPRERVLYARLFFRSRLPDVTHFLSVSAFTARELTAWADIAPARITVTPLAHDRTLFYEPDTAAVAAVRARYALPERFFLFLGSGDPRKNAALIPRAVAAAGLDVPVVGVGWRGWDDPSGGIRSLGFVPDADLAGLYATALALVYPSRYEGFGLPVLEAMACGCPVVTTRAASLPEAGGTAALYMDSPDDAAGLGDLLRRLAEDDDLRHRCRREGLAHAARFSWDRTAAATWEVLTRAASRTAP</sequence>
<keyword evidence="5" id="KW-1185">Reference proteome</keyword>
<dbReference type="CDD" id="cd03809">
    <property type="entry name" value="GT4_MtfB-like"/>
    <property type="match status" value="1"/>
</dbReference>
<gene>
    <name evidence="4" type="ORF">DGI_1462</name>
</gene>
<dbReference type="PATRIC" id="fig|1121448.10.peg.1460"/>
<dbReference type="Pfam" id="PF13439">
    <property type="entry name" value="Glyco_transf_4"/>
    <property type="match status" value="1"/>
</dbReference>
<reference evidence="5" key="2">
    <citation type="submission" date="2013-07" db="EMBL/GenBank/DDBJ databases">
        <authorList>
            <person name="Morais-Silva F.O."/>
            <person name="Rezende A.M."/>
            <person name="Pimentel C."/>
            <person name="Resende D.M."/>
            <person name="Santos C.I."/>
            <person name="Clemente C."/>
            <person name="de Oliveira L.M."/>
            <person name="da Silva S.M."/>
            <person name="Costa D.A."/>
            <person name="Varela-Raposo A."/>
            <person name="Horacio E.C.A."/>
            <person name="Matos M."/>
            <person name="Flores O."/>
            <person name="Ruiz J.C."/>
            <person name="Rodrigues-Pousada C."/>
        </authorList>
    </citation>
    <scope>NUCLEOTIDE SEQUENCE [LARGE SCALE GENOMIC DNA]</scope>
    <source>
        <strain evidence="5">ATCC 19364 / DSM 1382 / NCIMB 9332 / VKM B-1759</strain>
    </source>
</reference>
<dbReference type="OrthoDB" id="9767517at2"/>
<dbReference type="PANTHER" id="PTHR46401:SF2">
    <property type="entry name" value="GLYCOSYLTRANSFERASE WBBK-RELATED"/>
    <property type="match status" value="1"/>
</dbReference>
<proteinExistence type="predicted"/>
<evidence type="ECO:0000313" key="5">
    <source>
        <dbReference type="Proteomes" id="UP000016587"/>
    </source>
</evidence>
<dbReference type="eggNOG" id="COG0438">
    <property type="taxonomic scope" value="Bacteria"/>
</dbReference>
<dbReference type="Proteomes" id="UP000016587">
    <property type="component" value="Chromosome"/>
</dbReference>
<reference evidence="4 5" key="1">
    <citation type="journal article" date="2013" name="J. Bacteriol.">
        <title>Roles of HynAB and Ech, the only two hydrogenases found in the model sulfate reducer Desulfovibrio gigas.</title>
        <authorList>
            <person name="Morais-Silva F.O."/>
            <person name="Santos C.I."/>
            <person name="Rodrigues R."/>
            <person name="Pereira I.A."/>
            <person name="Rodrigues-Pousada C."/>
        </authorList>
    </citation>
    <scope>NUCLEOTIDE SEQUENCE [LARGE SCALE GENOMIC DNA]</scope>
    <source>
        <strain evidence="5">ATCC 19364 / DSM 1382 / NCIMB 9332 / VKM B-1759</strain>
    </source>
</reference>
<dbReference type="HOGENOM" id="CLU_009583_27_6_7"/>
<organism evidence="4 5">
    <name type="scientific">Megalodesulfovibrio gigas (strain ATCC 19364 / DSM 1382 / NCIMB 9332 / VKM B-1759)</name>
    <name type="common">Desulfovibrio gigas</name>
    <dbReference type="NCBI Taxonomy" id="1121448"/>
    <lineage>
        <taxon>Bacteria</taxon>
        <taxon>Pseudomonadati</taxon>
        <taxon>Thermodesulfobacteriota</taxon>
        <taxon>Desulfovibrionia</taxon>
        <taxon>Desulfovibrionales</taxon>
        <taxon>Desulfovibrionaceae</taxon>
        <taxon>Megalodesulfovibrio</taxon>
    </lineage>
</organism>
<evidence type="ECO:0000313" key="4">
    <source>
        <dbReference type="EMBL" id="AGW13306.1"/>
    </source>
</evidence>
<dbReference type="Gene3D" id="3.40.50.2000">
    <property type="entry name" value="Glycogen Phosphorylase B"/>
    <property type="match status" value="2"/>
</dbReference>
<dbReference type="SUPFAM" id="SSF53756">
    <property type="entry name" value="UDP-Glycosyltransferase/glycogen phosphorylase"/>
    <property type="match status" value="1"/>
</dbReference>
<protein>
    <submittedName>
        <fullName evidence="4">Putative glycosyltransferase, group 1 family protein</fullName>
    </submittedName>
</protein>
<dbReference type="GO" id="GO:0016757">
    <property type="term" value="F:glycosyltransferase activity"/>
    <property type="evidence" value="ECO:0007669"/>
    <property type="project" value="InterPro"/>
</dbReference>
<feature type="domain" description="Glycosyl transferase family 1" evidence="2">
    <location>
        <begin position="254"/>
        <end position="347"/>
    </location>
</feature>